<dbReference type="SMART" id="SM01069">
    <property type="entry name" value="CDC37_C"/>
    <property type="match status" value="1"/>
</dbReference>
<dbReference type="InterPro" id="IPR004918">
    <property type="entry name" value="Cdc37"/>
</dbReference>
<keyword evidence="3" id="KW-0963">Cytoplasm</keyword>
<comment type="caution">
    <text evidence="11">The sequence shown here is derived from an EMBL/GenBank/DDBJ whole genome shotgun (WGS) entry which is preliminary data.</text>
</comment>
<evidence type="ECO:0000313" key="11">
    <source>
        <dbReference type="EMBL" id="TRX94908.1"/>
    </source>
</evidence>
<dbReference type="PANTHER" id="PTHR12800:SF4">
    <property type="entry name" value="HSP90 CO-CHAPERONE CDC37"/>
    <property type="match status" value="1"/>
</dbReference>
<dbReference type="AlphaFoldDB" id="A0A553I3X0"/>
<gene>
    <name evidence="11" type="ORF">FHL15_004369</name>
</gene>
<dbReference type="GO" id="GO:0031072">
    <property type="term" value="F:heat shock protein binding"/>
    <property type="evidence" value="ECO:0007669"/>
    <property type="project" value="TreeGrafter"/>
</dbReference>
<dbReference type="PANTHER" id="PTHR12800">
    <property type="entry name" value="CDC37-RELATED"/>
    <property type="match status" value="1"/>
</dbReference>
<dbReference type="InterPro" id="IPR017946">
    <property type="entry name" value="PLC-like_Pdiesterase_TIM-brl"/>
</dbReference>
<evidence type="ECO:0000256" key="4">
    <source>
        <dbReference type="ARBA" id="ARBA00023186"/>
    </source>
</evidence>
<feature type="domain" description="Cdc37 Hsp90 binding" evidence="9">
    <location>
        <begin position="196"/>
        <end position="367"/>
    </location>
</feature>
<feature type="domain" description="Cdc37 N-terminal" evidence="10">
    <location>
        <begin position="2"/>
        <end position="193"/>
    </location>
</feature>
<evidence type="ECO:0000256" key="1">
    <source>
        <dbReference type="ARBA" id="ARBA00004496"/>
    </source>
</evidence>
<dbReference type="EMBL" id="VFLP01000019">
    <property type="protein sequence ID" value="TRX94908.1"/>
    <property type="molecule type" value="Genomic_DNA"/>
</dbReference>
<dbReference type="GO" id="GO:0005737">
    <property type="term" value="C:cytoplasm"/>
    <property type="evidence" value="ECO:0007669"/>
    <property type="project" value="UniProtKB-SubCell"/>
</dbReference>
<dbReference type="SUPFAM" id="SSF101391">
    <property type="entry name" value="Hsp90 co-chaperone CDC37"/>
    <property type="match status" value="1"/>
</dbReference>
<dbReference type="GO" id="GO:0008081">
    <property type="term" value="F:phosphoric diester hydrolase activity"/>
    <property type="evidence" value="ECO:0007669"/>
    <property type="project" value="InterPro"/>
</dbReference>
<dbReference type="Pfam" id="PF26146">
    <property type="entry name" value="PI-PLC_X"/>
    <property type="match status" value="1"/>
</dbReference>
<dbReference type="SMART" id="SM01071">
    <property type="entry name" value="CDC37_N"/>
    <property type="match status" value="1"/>
</dbReference>
<accession>A0A553I3X0</accession>
<dbReference type="SMART" id="SM01070">
    <property type="entry name" value="CDC37_M"/>
    <property type="match status" value="1"/>
</dbReference>
<dbReference type="InterPro" id="IPR013855">
    <property type="entry name" value="Cdc37_N_dom"/>
</dbReference>
<feature type="compositionally biased region" description="Basic and acidic residues" evidence="7">
    <location>
        <begin position="100"/>
        <end position="110"/>
    </location>
</feature>
<feature type="compositionally biased region" description="Basic and acidic residues" evidence="7">
    <location>
        <begin position="473"/>
        <end position="482"/>
    </location>
</feature>
<dbReference type="SUPFAM" id="SSF51695">
    <property type="entry name" value="PLC-like phosphodiesterases"/>
    <property type="match status" value="1"/>
</dbReference>
<feature type="region of interest" description="Disordered" evidence="7">
    <location>
        <begin position="93"/>
        <end position="112"/>
    </location>
</feature>
<protein>
    <recommendedName>
        <fullName evidence="5">Hsp90 chaperone protein kinase-targeting subunit</fullName>
    </recommendedName>
</protein>
<dbReference type="Proteomes" id="UP000319160">
    <property type="component" value="Unassembled WGS sequence"/>
</dbReference>
<dbReference type="Gene3D" id="1.20.58.610">
    <property type="entry name" value="Cdc37, Hsp90 binding domain"/>
    <property type="match status" value="1"/>
</dbReference>
<dbReference type="FunFam" id="1.20.58.610:FF:000002">
    <property type="entry name" value="Hsp90 co-chaperone Cdc37, putative"/>
    <property type="match status" value="1"/>
</dbReference>
<dbReference type="InterPro" id="IPR013873">
    <property type="entry name" value="Cdc37_C"/>
</dbReference>
<name>A0A553I3X0_9PEZI</name>
<dbReference type="GO" id="GO:0006629">
    <property type="term" value="P:lipid metabolic process"/>
    <property type="evidence" value="ECO:0007669"/>
    <property type="project" value="InterPro"/>
</dbReference>
<feature type="region of interest" description="Disordered" evidence="7">
    <location>
        <begin position="192"/>
        <end position="241"/>
    </location>
</feature>
<keyword evidence="4" id="KW-0143">Chaperone</keyword>
<dbReference type="InterPro" id="IPR038189">
    <property type="entry name" value="Cdc37_Hsp90-bd_sf"/>
</dbReference>
<dbReference type="GO" id="GO:0050821">
    <property type="term" value="P:protein stabilization"/>
    <property type="evidence" value="ECO:0007669"/>
    <property type="project" value="TreeGrafter"/>
</dbReference>
<organism evidence="11 12">
    <name type="scientific">Xylaria flabelliformis</name>
    <dbReference type="NCBI Taxonomy" id="2512241"/>
    <lineage>
        <taxon>Eukaryota</taxon>
        <taxon>Fungi</taxon>
        <taxon>Dikarya</taxon>
        <taxon>Ascomycota</taxon>
        <taxon>Pezizomycotina</taxon>
        <taxon>Sordariomycetes</taxon>
        <taxon>Xylariomycetidae</taxon>
        <taxon>Xylariales</taxon>
        <taxon>Xylariaceae</taxon>
        <taxon>Xylaria</taxon>
    </lineage>
</organism>
<evidence type="ECO:0000256" key="6">
    <source>
        <dbReference type="SAM" id="Coils"/>
    </source>
</evidence>
<feature type="region of interest" description="Disordered" evidence="7">
    <location>
        <begin position="498"/>
        <end position="530"/>
    </location>
</feature>
<feature type="coiled-coil region" evidence="6">
    <location>
        <begin position="63"/>
        <end position="90"/>
    </location>
</feature>
<evidence type="ECO:0000313" key="12">
    <source>
        <dbReference type="Proteomes" id="UP000319160"/>
    </source>
</evidence>
<evidence type="ECO:0000259" key="10">
    <source>
        <dbReference type="SMART" id="SM01071"/>
    </source>
</evidence>
<dbReference type="Gene3D" id="3.20.20.190">
    <property type="entry name" value="Phosphatidylinositol (PI) phosphodiesterase"/>
    <property type="match status" value="1"/>
</dbReference>
<dbReference type="Pfam" id="PF03234">
    <property type="entry name" value="CDC37_N"/>
    <property type="match status" value="1"/>
</dbReference>
<dbReference type="Pfam" id="PF08565">
    <property type="entry name" value="CDC37_M"/>
    <property type="match status" value="1"/>
</dbReference>
<feature type="region of interest" description="Disordered" evidence="7">
    <location>
        <begin position="461"/>
        <end position="485"/>
    </location>
</feature>
<feature type="region of interest" description="Disordered" evidence="7">
    <location>
        <begin position="917"/>
        <end position="941"/>
    </location>
</feature>
<feature type="domain" description="Cdc37 C-terminal" evidence="8">
    <location>
        <begin position="382"/>
        <end position="473"/>
    </location>
</feature>
<dbReference type="GO" id="GO:0051082">
    <property type="term" value="F:unfolded protein binding"/>
    <property type="evidence" value="ECO:0007669"/>
    <property type="project" value="TreeGrafter"/>
</dbReference>
<evidence type="ECO:0000259" key="8">
    <source>
        <dbReference type="SMART" id="SM01069"/>
    </source>
</evidence>
<evidence type="ECO:0000256" key="2">
    <source>
        <dbReference type="ARBA" id="ARBA00006222"/>
    </source>
</evidence>
<dbReference type="InterPro" id="IPR013874">
    <property type="entry name" value="Cdc37_Hsp90-bd"/>
</dbReference>
<sequence length="961" mass="104734">MPVDYSKWDNLELSDDSDIEVHPNVDKRSFIRAKQTQIHAERQQRRLQIDTLKYERQINDGLMKRISALLAALKANAAEAESNLAETAFRAVMESAGSPEEDKPPARPEGVHAQVEQPPTYTKMMAALLDQVNETLNKNNPENRYAAMVEEIGNHLKNVQDLQNQLLAKLAELEKEEGRKITSENIHTGFDSSYVAKSEPSTSGEKKDNSKVELLNPNFSASKPEESKATSAADNDDDDDAEIEASADGRKFANIKAAEYRESHAFITSHPNVLSEKETDGILVMAFDAQLQNKDDVARNYIHQALLLQYCRNLGRDGVALFFKRITTKGHQAQEVFYKDVQDTYFRIKNRTTEINAQRATEGGDVEQIQLHAVEPGTEIKIQIPPENSEDEAEKHGRAIFEGFAPDMRKALETGSLDKVNEVLGKMKVPEAEEVAGILSLEEQIIDATTEEGKQKIKEMEEQAAMDASSVGDPDRATERAFTHSTVSSSSTCKLTWREAQSSAPRHPLSPDCPTEHAAISHQPRPAAGDPVDHHMHGWGLAPREFWLEHSLRTYLQACTACRSLTFFLLQTALPPLSQGLEMVPSLCAYIATLATLASTAYSSPQVSNAASTITTATPLATSGAISSSASGVACNNSPDLCSRSYSNITHMGAHDSSFLRDASTQNSVAGNQYFNATVALDAGLRLLQVQVHDLNGTIEMCHTTCDLLDAGPLQNWLGDVKSWMDNNPNEVVTLLIVNSDGNDVKEFGSMFESTGISKYGYTPSGNGWPTLQTMITANTRLVTFIASITPSSTYPYLLTEFDYVFETAFEVTSLSGFNCTIDRPKSQSSAASALQAGLLPLVNHFADKDLGSSITIPDIDDIVTTNSPSTTTTGALGLHAQTCLSQWGFKPTFILVDFFSEGPSIQTADLMNGITNPVGRKNSSATESETAENEAKRGRGATGMGTGALVAFFVAALLLA</sequence>
<dbReference type="GO" id="GO:0019901">
    <property type="term" value="F:protein kinase binding"/>
    <property type="evidence" value="ECO:0007669"/>
    <property type="project" value="InterPro"/>
</dbReference>
<evidence type="ECO:0000256" key="7">
    <source>
        <dbReference type="SAM" id="MobiDB-lite"/>
    </source>
</evidence>
<dbReference type="GO" id="GO:0006457">
    <property type="term" value="P:protein folding"/>
    <property type="evidence" value="ECO:0007669"/>
    <property type="project" value="TreeGrafter"/>
</dbReference>
<comment type="subcellular location">
    <subcellularLocation>
        <location evidence="1">Cytoplasm</location>
    </subcellularLocation>
</comment>
<evidence type="ECO:0000256" key="5">
    <source>
        <dbReference type="ARBA" id="ARBA00031396"/>
    </source>
</evidence>
<dbReference type="STRING" id="2512241.A0A553I3X0"/>
<dbReference type="Pfam" id="PF08564">
    <property type="entry name" value="CDC37_C"/>
    <property type="match status" value="1"/>
</dbReference>
<feature type="coiled-coil region" evidence="6">
    <location>
        <begin position="145"/>
        <end position="179"/>
    </location>
</feature>
<evidence type="ECO:0000256" key="3">
    <source>
        <dbReference type="ARBA" id="ARBA00022490"/>
    </source>
</evidence>
<keyword evidence="12" id="KW-1185">Reference proteome</keyword>
<comment type="similarity">
    <text evidence="2">Belongs to the CDC37 family.</text>
</comment>
<proteinExistence type="inferred from homology"/>
<dbReference type="GO" id="GO:0051087">
    <property type="term" value="F:protein-folding chaperone binding"/>
    <property type="evidence" value="ECO:0007669"/>
    <property type="project" value="TreeGrafter"/>
</dbReference>
<keyword evidence="6" id="KW-0175">Coiled coil</keyword>
<dbReference type="OrthoDB" id="440202at2759"/>
<reference evidence="12" key="1">
    <citation type="submission" date="2019-06" db="EMBL/GenBank/DDBJ databases">
        <title>Draft genome sequence of the griseofulvin-producing fungus Xylaria cubensis strain G536.</title>
        <authorList>
            <person name="Mead M.E."/>
            <person name="Raja H.A."/>
            <person name="Steenwyk J.L."/>
            <person name="Knowles S.L."/>
            <person name="Oberlies N.H."/>
            <person name="Rokas A."/>
        </authorList>
    </citation>
    <scope>NUCLEOTIDE SEQUENCE [LARGE SCALE GENOMIC DNA]</scope>
    <source>
        <strain evidence="12">G536</strain>
    </source>
</reference>
<evidence type="ECO:0000259" key="9">
    <source>
        <dbReference type="SMART" id="SM01070"/>
    </source>
</evidence>